<dbReference type="Proteomes" id="UP001066276">
    <property type="component" value="Chromosome 9"/>
</dbReference>
<evidence type="ECO:0000313" key="2">
    <source>
        <dbReference type="EMBL" id="KAJ1104129.1"/>
    </source>
</evidence>
<name>A0AAV7MLU5_PLEWA</name>
<comment type="caution">
    <text evidence="2">The sequence shown here is derived from an EMBL/GenBank/DDBJ whole genome shotgun (WGS) entry which is preliminary data.</text>
</comment>
<reference evidence="2" key="1">
    <citation type="journal article" date="2022" name="bioRxiv">
        <title>Sequencing and chromosome-scale assembly of the giantPleurodeles waltlgenome.</title>
        <authorList>
            <person name="Brown T."/>
            <person name="Elewa A."/>
            <person name="Iarovenko S."/>
            <person name="Subramanian E."/>
            <person name="Araus A.J."/>
            <person name="Petzold A."/>
            <person name="Susuki M."/>
            <person name="Suzuki K.-i.T."/>
            <person name="Hayashi T."/>
            <person name="Toyoda A."/>
            <person name="Oliveira C."/>
            <person name="Osipova E."/>
            <person name="Leigh N.D."/>
            <person name="Simon A."/>
            <person name="Yun M.H."/>
        </authorList>
    </citation>
    <scope>NUCLEOTIDE SEQUENCE</scope>
    <source>
        <strain evidence="2">20211129_DDA</strain>
        <tissue evidence="2">Liver</tissue>
    </source>
</reference>
<proteinExistence type="predicted"/>
<dbReference type="EMBL" id="JANPWB010000013">
    <property type="protein sequence ID" value="KAJ1104129.1"/>
    <property type="molecule type" value="Genomic_DNA"/>
</dbReference>
<keyword evidence="3" id="KW-1185">Reference proteome</keyword>
<evidence type="ECO:0000313" key="3">
    <source>
        <dbReference type="Proteomes" id="UP001066276"/>
    </source>
</evidence>
<organism evidence="2 3">
    <name type="scientific">Pleurodeles waltl</name>
    <name type="common">Iberian ribbed newt</name>
    <dbReference type="NCBI Taxonomy" id="8319"/>
    <lineage>
        <taxon>Eukaryota</taxon>
        <taxon>Metazoa</taxon>
        <taxon>Chordata</taxon>
        <taxon>Craniata</taxon>
        <taxon>Vertebrata</taxon>
        <taxon>Euteleostomi</taxon>
        <taxon>Amphibia</taxon>
        <taxon>Batrachia</taxon>
        <taxon>Caudata</taxon>
        <taxon>Salamandroidea</taxon>
        <taxon>Salamandridae</taxon>
        <taxon>Pleurodelinae</taxon>
        <taxon>Pleurodeles</taxon>
    </lineage>
</organism>
<evidence type="ECO:0000256" key="1">
    <source>
        <dbReference type="SAM" id="MobiDB-lite"/>
    </source>
</evidence>
<protein>
    <submittedName>
        <fullName evidence="2">Uncharacterized protein</fullName>
    </submittedName>
</protein>
<feature type="compositionally biased region" description="Polar residues" evidence="1">
    <location>
        <begin position="1"/>
        <end position="10"/>
    </location>
</feature>
<gene>
    <name evidence="2" type="ORF">NDU88_001544</name>
</gene>
<accession>A0AAV7MLU5</accession>
<dbReference type="AlphaFoldDB" id="A0AAV7MLU5"/>
<feature type="region of interest" description="Disordered" evidence="1">
    <location>
        <begin position="1"/>
        <end position="26"/>
    </location>
</feature>
<sequence>MLDSASSFSRSVKEQDGSPAALLEPPKEVRTGFPILPRVLEQARTDSQVWFEYVPPVFQAICQRYRLCEVGLS</sequence>